<organism evidence="1 2">
    <name type="scientific">Pistacia atlantica</name>
    <dbReference type="NCBI Taxonomy" id="434234"/>
    <lineage>
        <taxon>Eukaryota</taxon>
        <taxon>Viridiplantae</taxon>
        <taxon>Streptophyta</taxon>
        <taxon>Embryophyta</taxon>
        <taxon>Tracheophyta</taxon>
        <taxon>Spermatophyta</taxon>
        <taxon>Magnoliopsida</taxon>
        <taxon>eudicotyledons</taxon>
        <taxon>Gunneridae</taxon>
        <taxon>Pentapetalae</taxon>
        <taxon>rosids</taxon>
        <taxon>malvids</taxon>
        <taxon>Sapindales</taxon>
        <taxon>Anacardiaceae</taxon>
        <taxon>Pistacia</taxon>
    </lineage>
</organism>
<gene>
    <name evidence="1" type="ORF">Patl1_09068</name>
</gene>
<accession>A0ACC1AE87</accession>
<keyword evidence="2" id="KW-1185">Reference proteome</keyword>
<evidence type="ECO:0000313" key="1">
    <source>
        <dbReference type="EMBL" id="KAJ0085865.1"/>
    </source>
</evidence>
<proteinExistence type="predicted"/>
<reference evidence="2" key="1">
    <citation type="journal article" date="2023" name="G3 (Bethesda)">
        <title>Genome assembly and association tests identify interacting loci associated with vigor, precocity, and sex in interspecific pistachio rootstocks.</title>
        <authorList>
            <person name="Palmer W."/>
            <person name="Jacygrad E."/>
            <person name="Sagayaradj S."/>
            <person name="Cavanaugh K."/>
            <person name="Han R."/>
            <person name="Bertier L."/>
            <person name="Beede B."/>
            <person name="Kafkas S."/>
            <person name="Golino D."/>
            <person name="Preece J."/>
            <person name="Michelmore R."/>
        </authorList>
    </citation>
    <scope>NUCLEOTIDE SEQUENCE [LARGE SCALE GENOMIC DNA]</scope>
</reference>
<sequence>MEVQSICLGIPVPQFKSSNDRLLAYRIVSPSQVGFKGPNVRLQNTYRCIRIFSLVQRVKLEGLFYGLCQEELLYVPLILILRQSWTFLRAKILVVAVGSFNGVEPFRGKSGSVSFCGLTHQLVEEGKLMSAPFQEDKGSFLWILAPVALILSLILPQFLLGNAVENFFRNEVLIEIVASLFSESAFYIGLATFLLVTDHVQRPYLQFSPKRWGLITGLRGYLSSAFFTAGFKVVAPLFAVYVTWPVLGLPALVAVFPFVFGCAAQLAFETYLDKRGSSCWPLIPIIFEIYRLYQLSKAAHYIERLIFLMKDAPSSPELLERSGAMFGMVVTFQALGVLCLWSLLTFLLRLFPSRPVAENY</sequence>
<evidence type="ECO:0000313" key="2">
    <source>
        <dbReference type="Proteomes" id="UP001164250"/>
    </source>
</evidence>
<dbReference type="EMBL" id="CM047906">
    <property type="protein sequence ID" value="KAJ0085865.1"/>
    <property type="molecule type" value="Genomic_DNA"/>
</dbReference>
<comment type="caution">
    <text evidence="1">The sequence shown here is derived from an EMBL/GenBank/DDBJ whole genome shotgun (WGS) entry which is preliminary data.</text>
</comment>
<name>A0ACC1AE87_9ROSI</name>
<protein>
    <submittedName>
        <fullName evidence="1">Uncharacterized protein</fullName>
    </submittedName>
</protein>
<dbReference type="Proteomes" id="UP001164250">
    <property type="component" value="Chromosome 10"/>
</dbReference>